<feature type="compositionally biased region" description="Acidic residues" evidence="1">
    <location>
        <begin position="143"/>
        <end position="152"/>
    </location>
</feature>
<sequence>MREPTPPAVRGALLVEIDVYICQTAFDGEARDGRRQQLEQEEMEDAKKEIEDAKKEIEDAKKETEQRIEDAKKEIEDAKKEMEQRIEDAKCRMEQAKNRLEVKQQKANVEVAGTSCDGEPLRKKPKLGEADEQVENKQREDAKSDEDEDAENFLDKLYGFDRTDGRD</sequence>
<evidence type="ECO:0000313" key="3">
    <source>
        <dbReference type="WBParaSite" id="GPLIN_000734900"/>
    </source>
</evidence>
<reference evidence="2" key="1">
    <citation type="submission" date="2014-05" db="EMBL/GenBank/DDBJ databases">
        <title>The genome and life-stage specific transcriptomes of Globodera pallida elucidate key aspects of plant parasitism by a cyst nematode.</title>
        <authorList>
            <person name="Cotton J.A."/>
            <person name="Lilley C.J."/>
            <person name="Jones L.M."/>
            <person name="Kikuchi T."/>
            <person name="Reid A.J."/>
            <person name="Thorpe P."/>
            <person name="Tsai I.J."/>
            <person name="Beasley H."/>
            <person name="Blok V."/>
            <person name="Cock P.J.A."/>
            <person name="Van den Akker S.E."/>
            <person name="Holroyd N."/>
            <person name="Hunt M."/>
            <person name="Mantelin S."/>
            <person name="Naghra H."/>
            <person name="Pain A."/>
            <person name="Palomares-Rius J.E."/>
            <person name="Zarowiecki M."/>
            <person name="Berriman M."/>
            <person name="Jones J.T."/>
            <person name="Urwin P.E."/>
        </authorList>
    </citation>
    <scope>NUCLEOTIDE SEQUENCE [LARGE SCALE GENOMIC DNA]</scope>
    <source>
        <strain evidence="2">Lindley</strain>
    </source>
</reference>
<reference evidence="3" key="2">
    <citation type="submission" date="2016-06" db="UniProtKB">
        <authorList>
            <consortium name="WormBaseParasite"/>
        </authorList>
    </citation>
    <scope>IDENTIFICATION</scope>
</reference>
<evidence type="ECO:0000313" key="2">
    <source>
        <dbReference type="Proteomes" id="UP000050741"/>
    </source>
</evidence>
<feature type="compositionally biased region" description="Basic and acidic residues" evidence="1">
    <location>
        <begin position="119"/>
        <end position="142"/>
    </location>
</feature>
<keyword evidence="2" id="KW-1185">Reference proteome</keyword>
<dbReference type="Proteomes" id="UP000050741">
    <property type="component" value="Unassembled WGS sequence"/>
</dbReference>
<proteinExistence type="predicted"/>
<accession>A0A183C3A5</accession>
<feature type="compositionally biased region" description="Basic and acidic residues" evidence="1">
    <location>
        <begin position="158"/>
        <end position="167"/>
    </location>
</feature>
<feature type="compositionally biased region" description="Basic and acidic residues" evidence="1">
    <location>
        <begin position="45"/>
        <end position="85"/>
    </location>
</feature>
<feature type="region of interest" description="Disordered" evidence="1">
    <location>
        <begin position="110"/>
        <end position="167"/>
    </location>
</feature>
<dbReference type="WBParaSite" id="GPLIN_000734900">
    <property type="protein sequence ID" value="GPLIN_000734900"/>
    <property type="gene ID" value="GPLIN_000734900"/>
</dbReference>
<organism evidence="2 3">
    <name type="scientific">Globodera pallida</name>
    <name type="common">Potato cyst nematode worm</name>
    <name type="synonym">Heterodera pallida</name>
    <dbReference type="NCBI Taxonomy" id="36090"/>
    <lineage>
        <taxon>Eukaryota</taxon>
        <taxon>Metazoa</taxon>
        <taxon>Ecdysozoa</taxon>
        <taxon>Nematoda</taxon>
        <taxon>Chromadorea</taxon>
        <taxon>Rhabditida</taxon>
        <taxon>Tylenchina</taxon>
        <taxon>Tylenchomorpha</taxon>
        <taxon>Tylenchoidea</taxon>
        <taxon>Heteroderidae</taxon>
        <taxon>Heteroderinae</taxon>
        <taxon>Globodera</taxon>
    </lineage>
</organism>
<evidence type="ECO:0000256" key="1">
    <source>
        <dbReference type="SAM" id="MobiDB-lite"/>
    </source>
</evidence>
<protein>
    <submittedName>
        <fullName evidence="3">Tropomyosin-2</fullName>
    </submittedName>
</protein>
<dbReference type="AlphaFoldDB" id="A0A183C3A5"/>
<name>A0A183C3A5_GLOPA</name>
<feature type="region of interest" description="Disordered" evidence="1">
    <location>
        <begin position="31"/>
        <end position="85"/>
    </location>
</feature>